<sequence length="402" mass="42225">MTKNIYISSIARIFRLRRTASPGRLSTLLSFTVVFMLAACGGGSSDGGGGATTTGDSQSSPSAASSPAEGGASAPLAASSPAPASGAASTALSVIAPSGSVFYGMNGHVNAAGPYTTSTPEQQLAQLKDLGVTLYRSDVSTVAGAQKLASVAQMMAQSGVTVYPVLLQQLNFPDENSAYQASYTLAQQIVNVQHYAYYEVTNELAPECLVGWVDGVNSTDYKNDCFQIARGVIRGLIAGIKSVDPAGKIVIGGNTWMHLGLDVMLANGTQPDGTSGHPAITWDITAWHWYSEQGDITHACGTLCYNVIGTLQSLGKPIWINEVGMRPNFPGTADQAATFMANNMMGALLAIAPQYNIQSLQVYELYDDPPKGQGPYGIMLNDGVTKKPTYTAVKNFIATNPR</sequence>
<feature type="region of interest" description="Disordered" evidence="1">
    <location>
        <begin position="46"/>
        <end position="79"/>
    </location>
</feature>
<evidence type="ECO:0000313" key="2">
    <source>
        <dbReference type="EMBL" id="GJH30456.1"/>
    </source>
</evidence>
<dbReference type="Proteomes" id="UP001055111">
    <property type="component" value="Unassembled WGS sequence"/>
</dbReference>
<dbReference type="Gene3D" id="3.20.20.80">
    <property type="entry name" value="Glycosidases"/>
    <property type="match status" value="1"/>
</dbReference>
<protein>
    <recommendedName>
        <fullName evidence="4">Asl1-like glycosyl hydrolase catalytic domain-containing protein</fullName>
    </recommendedName>
</protein>
<accession>A0AA37IIJ2</accession>
<reference evidence="2" key="1">
    <citation type="submission" date="2022-09" db="EMBL/GenBank/DDBJ databases">
        <title>Isolation and characterization of 3-chlorobenzoate degrading bacteria from soils in Shizuoka.</title>
        <authorList>
            <person name="Ifat A."/>
            <person name="Ogawa N."/>
            <person name="Kimbara K."/>
            <person name="Moriuchi R."/>
            <person name="Dohra H."/>
            <person name="Shintani M."/>
        </authorList>
    </citation>
    <scope>NUCLEOTIDE SEQUENCE</scope>
    <source>
        <strain evidence="2">19CS4-2</strain>
    </source>
</reference>
<comment type="caution">
    <text evidence="2">The sequence shown here is derived from an EMBL/GenBank/DDBJ whole genome shotgun (WGS) entry which is preliminary data.</text>
</comment>
<dbReference type="InterPro" id="IPR017853">
    <property type="entry name" value="GH"/>
</dbReference>
<dbReference type="AlphaFoldDB" id="A0AA37IIJ2"/>
<dbReference type="SUPFAM" id="SSF51445">
    <property type="entry name" value="(Trans)glycosidases"/>
    <property type="match status" value="1"/>
</dbReference>
<gene>
    <name evidence="2" type="ORF">CBA19CS42_38090</name>
</gene>
<name>A0AA37IIJ2_9BURK</name>
<evidence type="ECO:0008006" key="4">
    <source>
        <dbReference type="Google" id="ProtNLM"/>
    </source>
</evidence>
<evidence type="ECO:0000256" key="1">
    <source>
        <dbReference type="SAM" id="MobiDB-lite"/>
    </source>
</evidence>
<proteinExistence type="predicted"/>
<evidence type="ECO:0000313" key="3">
    <source>
        <dbReference type="Proteomes" id="UP001055111"/>
    </source>
</evidence>
<dbReference type="RefSeq" id="WP_238218090.1">
    <property type="nucleotide sequence ID" value="NZ_BPUS01000037.1"/>
</dbReference>
<feature type="compositionally biased region" description="Low complexity" evidence="1">
    <location>
        <begin position="53"/>
        <end position="79"/>
    </location>
</feature>
<dbReference type="EMBL" id="BPUS01000037">
    <property type="protein sequence ID" value="GJH30456.1"/>
    <property type="molecule type" value="Genomic_DNA"/>
</dbReference>
<organism evidence="2 3">
    <name type="scientific">Caballeronia novacaledonica</name>
    <dbReference type="NCBI Taxonomy" id="1544861"/>
    <lineage>
        <taxon>Bacteria</taxon>
        <taxon>Pseudomonadati</taxon>
        <taxon>Pseudomonadota</taxon>
        <taxon>Betaproteobacteria</taxon>
        <taxon>Burkholderiales</taxon>
        <taxon>Burkholderiaceae</taxon>
        <taxon>Caballeronia</taxon>
    </lineage>
</organism>